<dbReference type="GO" id="GO:0030288">
    <property type="term" value="C:outer membrane-bounded periplasmic space"/>
    <property type="evidence" value="ECO:0007669"/>
    <property type="project" value="TreeGrafter"/>
</dbReference>
<dbReference type="CDD" id="cd13611">
    <property type="entry name" value="PBP2_YehZ"/>
    <property type="match status" value="1"/>
</dbReference>
<protein>
    <submittedName>
        <fullName evidence="4">Glycine betaine ABC transporter substrate-binding protein</fullName>
    </submittedName>
</protein>
<dbReference type="PANTHER" id="PTHR30006:SF15">
    <property type="entry name" value="IRON-UTILIZATION PERIPLASMIC PROTEIN"/>
    <property type="match status" value="1"/>
</dbReference>
<name>A0A6G6IRY2_PSENT</name>
<dbReference type="PANTHER" id="PTHR30006">
    <property type="entry name" value="THIAMINE-BINDING PERIPLASMIC PROTEIN-RELATED"/>
    <property type="match status" value="1"/>
</dbReference>
<feature type="domain" description="ABC-type glycine betaine transport system substrate-binding" evidence="3">
    <location>
        <begin position="26"/>
        <end position="293"/>
    </location>
</feature>
<dbReference type="SUPFAM" id="SSF53850">
    <property type="entry name" value="Periplasmic binding protein-like II"/>
    <property type="match status" value="1"/>
</dbReference>
<keyword evidence="1 2" id="KW-0732">Signal</keyword>
<proteinExistence type="predicted"/>
<dbReference type="Gene3D" id="3.40.190.120">
    <property type="entry name" value="Osmoprotection protein (prox), domain 2"/>
    <property type="match status" value="1"/>
</dbReference>
<dbReference type="Pfam" id="PF04069">
    <property type="entry name" value="OpuAC"/>
    <property type="match status" value="1"/>
</dbReference>
<feature type="signal peptide" evidence="2">
    <location>
        <begin position="1"/>
        <end position="22"/>
    </location>
</feature>
<dbReference type="KEGG" id="pnt:G5B91_05535"/>
<dbReference type="GO" id="GO:0022857">
    <property type="term" value="F:transmembrane transporter activity"/>
    <property type="evidence" value="ECO:0007669"/>
    <property type="project" value="InterPro"/>
</dbReference>
<dbReference type="AlphaFoldDB" id="A0A6G6IRY2"/>
<organism evidence="4 5">
    <name type="scientific">Pseudomonas nitroreducens</name>
    <dbReference type="NCBI Taxonomy" id="46680"/>
    <lineage>
        <taxon>Bacteria</taxon>
        <taxon>Pseudomonadati</taxon>
        <taxon>Pseudomonadota</taxon>
        <taxon>Gammaproteobacteria</taxon>
        <taxon>Pseudomonadales</taxon>
        <taxon>Pseudomonadaceae</taxon>
        <taxon>Pseudomonas</taxon>
    </lineage>
</organism>
<evidence type="ECO:0000313" key="5">
    <source>
        <dbReference type="Proteomes" id="UP000501063"/>
    </source>
</evidence>
<evidence type="ECO:0000313" key="4">
    <source>
        <dbReference type="EMBL" id="QIE85754.1"/>
    </source>
</evidence>
<dbReference type="GO" id="GO:0043190">
    <property type="term" value="C:ATP-binding cassette (ABC) transporter complex"/>
    <property type="evidence" value="ECO:0007669"/>
    <property type="project" value="InterPro"/>
</dbReference>
<gene>
    <name evidence="4" type="ORF">G5B91_05535</name>
</gene>
<dbReference type="InterPro" id="IPR007210">
    <property type="entry name" value="ABC_Gly_betaine_transp_sub-bd"/>
</dbReference>
<sequence>MTRRLLGALGLVLAATTGLAQAADVIRIGGKPFTEQRLLTAITAQYLQSKGYEVKVTNGLGSTLARSAQQSGQLDLVWEYTGSSLIVYNKVKDKLDAEQSLAKVRELDGKKGLVWPTPAPFNNTYALAMPEEQAEQLGVRTLSDLARVMKEQGDKQTHLFAMDPEFAGRPDGLAPMSELYGFHFTRDDVRQMDAGLVYTALKNRQVFVGLVYTTDGRLKDFKLRVLQDDKQFFPFYNAAPVMRADLLQKHPELKTLFDPIARLLDDKTMQALNAQVDIQQEPVQRVAQQFLREHDLLGDKAQPEQDQPTKEEN</sequence>
<reference evidence="4 5" key="1">
    <citation type="submission" date="2020-02" db="EMBL/GenBank/DDBJ databases">
        <title>Integrative conjugative elements (ICEs) and plasmids drive adaptation of Pseudomonas nitroreducens strain HBP1 to wastewater environment.</title>
        <authorList>
            <person name="Sentchilo V."/>
            <person name="Carraro N."/>
            <person name="Bertelli C."/>
            <person name="van der Meer J.R."/>
        </authorList>
    </citation>
    <scope>NUCLEOTIDE SEQUENCE [LARGE SCALE GENOMIC DNA]</scope>
    <source>
        <strain evidence="4 5">HBP1</strain>
    </source>
</reference>
<dbReference type="RefSeq" id="WP_051445684.1">
    <property type="nucleotide sequence ID" value="NZ_CP049140.1"/>
</dbReference>
<evidence type="ECO:0000256" key="2">
    <source>
        <dbReference type="SAM" id="SignalP"/>
    </source>
</evidence>
<evidence type="ECO:0000256" key="1">
    <source>
        <dbReference type="ARBA" id="ARBA00022729"/>
    </source>
</evidence>
<dbReference type="Proteomes" id="UP000501063">
    <property type="component" value="Chromosome"/>
</dbReference>
<dbReference type="EMBL" id="CP049140">
    <property type="protein sequence ID" value="QIE85754.1"/>
    <property type="molecule type" value="Genomic_DNA"/>
</dbReference>
<dbReference type="Gene3D" id="3.40.190.10">
    <property type="entry name" value="Periplasmic binding protein-like II"/>
    <property type="match status" value="1"/>
</dbReference>
<evidence type="ECO:0000259" key="3">
    <source>
        <dbReference type="Pfam" id="PF04069"/>
    </source>
</evidence>
<accession>A0A6G6IRY2</accession>
<feature type="chain" id="PRO_5028963212" evidence="2">
    <location>
        <begin position="23"/>
        <end position="313"/>
    </location>
</feature>